<organism evidence="1 2">
    <name type="scientific">Actinomycetospora atypica</name>
    <dbReference type="NCBI Taxonomy" id="1290095"/>
    <lineage>
        <taxon>Bacteria</taxon>
        <taxon>Bacillati</taxon>
        <taxon>Actinomycetota</taxon>
        <taxon>Actinomycetes</taxon>
        <taxon>Pseudonocardiales</taxon>
        <taxon>Pseudonocardiaceae</taxon>
        <taxon>Actinomycetospora</taxon>
    </lineage>
</organism>
<accession>A0ABV9YKQ4</accession>
<dbReference type="Proteomes" id="UP001595947">
    <property type="component" value="Unassembled WGS sequence"/>
</dbReference>
<protein>
    <submittedName>
        <fullName evidence="1">Uncharacterized protein</fullName>
    </submittedName>
</protein>
<dbReference type="InterPro" id="IPR029063">
    <property type="entry name" value="SAM-dependent_MTases_sf"/>
</dbReference>
<dbReference type="Gene3D" id="3.40.50.150">
    <property type="entry name" value="Vaccinia Virus protein VP39"/>
    <property type="match status" value="1"/>
</dbReference>
<name>A0ABV9YKQ4_9PSEU</name>
<proteinExistence type="predicted"/>
<dbReference type="RefSeq" id="WP_378035349.1">
    <property type="nucleotide sequence ID" value="NZ_JBHSIV010000005.1"/>
</dbReference>
<dbReference type="SUPFAM" id="SSF53335">
    <property type="entry name" value="S-adenosyl-L-methionine-dependent methyltransferases"/>
    <property type="match status" value="1"/>
</dbReference>
<evidence type="ECO:0000313" key="1">
    <source>
        <dbReference type="EMBL" id="MFC5061953.1"/>
    </source>
</evidence>
<sequence length="74" mass="7849">MTGLATNDSASARKARGAFFTPPSLARYVVDWAVQTSQDTVLNPPAGKRRSCLLQGHAFVTSPAANNPSYPVSK</sequence>
<evidence type="ECO:0000313" key="2">
    <source>
        <dbReference type="Proteomes" id="UP001595947"/>
    </source>
</evidence>
<gene>
    <name evidence="1" type="ORF">ACFPBZ_07030</name>
</gene>
<keyword evidence="2" id="KW-1185">Reference proteome</keyword>
<reference evidence="2" key="1">
    <citation type="journal article" date="2019" name="Int. J. Syst. Evol. Microbiol.">
        <title>The Global Catalogue of Microorganisms (GCM) 10K type strain sequencing project: providing services to taxonomists for standard genome sequencing and annotation.</title>
        <authorList>
            <consortium name="The Broad Institute Genomics Platform"/>
            <consortium name="The Broad Institute Genome Sequencing Center for Infectious Disease"/>
            <person name="Wu L."/>
            <person name="Ma J."/>
        </authorList>
    </citation>
    <scope>NUCLEOTIDE SEQUENCE [LARGE SCALE GENOMIC DNA]</scope>
    <source>
        <strain evidence="2">CGMCC 4.7093</strain>
    </source>
</reference>
<dbReference type="EMBL" id="JBHSIV010000005">
    <property type="protein sequence ID" value="MFC5061953.1"/>
    <property type="molecule type" value="Genomic_DNA"/>
</dbReference>
<comment type="caution">
    <text evidence="1">The sequence shown here is derived from an EMBL/GenBank/DDBJ whole genome shotgun (WGS) entry which is preliminary data.</text>
</comment>